<dbReference type="AlphaFoldDB" id="A0A429ZP68"/>
<dbReference type="Pfam" id="PF14024">
    <property type="entry name" value="DUF4240"/>
    <property type="match status" value="1"/>
</dbReference>
<protein>
    <recommendedName>
        <fullName evidence="1">DUF4240 domain-containing protein</fullName>
    </recommendedName>
</protein>
<evidence type="ECO:0000313" key="2">
    <source>
        <dbReference type="EMBL" id="RST95439.1"/>
    </source>
</evidence>
<feature type="domain" description="DUF4240" evidence="1">
    <location>
        <begin position="17"/>
        <end position="141"/>
    </location>
</feature>
<evidence type="ECO:0000313" key="3">
    <source>
        <dbReference type="Proteomes" id="UP000287239"/>
    </source>
</evidence>
<proteinExistence type="predicted"/>
<dbReference type="InterPro" id="IPR025334">
    <property type="entry name" value="DUF4240"/>
</dbReference>
<sequence>MLLNASKENDGGCCVNQERFWGIIEEVISKYQGTKESYLDELTYQLEKLSLTEVVLWDNYFEAYLQLAEKEKLWAGAFIINKGDCNEDGFTDFRCWLISMGKDYYFDIMAQVDDLADLIVKHPENFSAKFEEIIYSGQEVFISKVKRDASQRDRDPEALYFDYVNNLALGAEVTHQLALELALDKNINFSWNENSTKRFKRELPKLCQKYLGYLNKYAMKYEISVVNTEFGEG</sequence>
<reference evidence="2 3" key="1">
    <citation type="submission" date="2017-05" db="EMBL/GenBank/DDBJ databases">
        <title>Vagococcus spp. assemblies.</title>
        <authorList>
            <person name="Gulvik C.A."/>
        </authorList>
    </citation>
    <scope>NUCLEOTIDE SEQUENCE [LARGE SCALE GENOMIC DNA]</scope>
    <source>
        <strain evidence="2 3">NCFB 2777</strain>
    </source>
</reference>
<accession>A0A429ZP68</accession>
<comment type="caution">
    <text evidence="2">The sequence shown here is derived from an EMBL/GenBank/DDBJ whole genome shotgun (WGS) entry which is preliminary data.</text>
</comment>
<keyword evidence="3" id="KW-1185">Reference proteome</keyword>
<dbReference type="OrthoDB" id="6200718at2"/>
<dbReference type="Proteomes" id="UP000287239">
    <property type="component" value="Unassembled WGS sequence"/>
</dbReference>
<organism evidence="2 3">
    <name type="scientific">Vagococcus salmoninarum</name>
    <dbReference type="NCBI Taxonomy" id="2739"/>
    <lineage>
        <taxon>Bacteria</taxon>
        <taxon>Bacillati</taxon>
        <taxon>Bacillota</taxon>
        <taxon>Bacilli</taxon>
        <taxon>Lactobacillales</taxon>
        <taxon>Enterococcaceae</taxon>
        <taxon>Vagococcus</taxon>
    </lineage>
</organism>
<evidence type="ECO:0000259" key="1">
    <source>
        <dbReference type="Pfam" id="PF14024"/>
    </source>
</evidence>
<dbReference type="EMBL" id="NGJU01000010">
    <property type="protein sequence ID" value="RST95439.1"/>
    <property type="molecule type" value="Genomic_DNA"/>
</dbReference>
<gene>
    <name evidence="2" type="ORF">CBF35_07725</name>
</gene>
<name>A0A429ZP68_9ENTE</name>